<dbReference type="PANTHER" id="PTHR45710:SF26">
    <property type="entry name" value="RH26557P"/>
    <property type="match status" value="1"/>
</dbReference>
<dbReference type="Proteomes" id="UP000565785">
    <property type="component" value="Unassembled WGS sequence"/>
</dbReference>
<evidence type="ECO:0000313" key="4">
    <source>
        <dbReference type="Proteomes" id="UP000565785"/>
    </source>
</evidence>
<dbReference type="AlphaFoldDB" id="A0A7L1N627"/>
<comment type="subcellular location">
    <subcellularLocation>
        <location evidence="1">Cell membrane</location>
        <topology evidence="1">Single-pass type II membrane protein</topology>
    </subcellularLocation>
</comment>
<feature type="non-terminal residue" evidence="3">
    <location>
        <position position="1"/>
    </location>
</feature>
<feature type="non-terminal residue" evidence="3">
    <location>
        <position position="65"/>
    </location>
</feature>
<dbReference type="InterPro" id="IPR050828">
    <property type="entry name" value="C-type_lectin/matrix_domain"/>
</dbReference>
<dbReference type="GO" id="GO:0005886">
    <property type="term" value="C:plasma membrane"/>
    <property type="evidence" value="ECO:0007669"/>
    <property type="project" value="UniProtKB-SubCell"/>
</dbReference>
<reference evidence="3 4" key="1">
    <citation type="submission" date="2019-09" db="EMBL/GenBank/DDBJ databases">
        <title>Bird 10,000 Genomes (B10K) Project - Family phase.</title>
        <authorList>
            <person name="Zhang G."/>
        </authorList>
    </citation>
    <scope>NUCLEOTIDE SEQUENCE [LARGE SCALE GENOMIC DNA]</scope>
    <source>
        <strain evidence="3">B10K-DU-002-35</strain>
        <tissue evidence="3">Muscle</tissue>
    </source>
</reference>
<keyword evidence="4" id="KW-1185">Reference proteome</keyword>
<dbReference type="Gene3D" id="3.10.100.10">
    <property type="entry name" value="Mannose-Binding Protein A, subunit A"/>
    <property type="match status" value="1"/>
</dbReference>
<dbReference type="EMBL" id="VXBP01002566">
    <property type="protein sequence ID" value="NXN94303.1"/>
    <property type="molecule type" value="Genomic_DNA"/>
</dbReference>
<dbReference type="SUPFAM" id="SSF56436">
    <property type="entry name" value="C-type lectin-like"/>
    <property type="match status" value="1"/>
</dbReference>
<organism evidence="3 4">
    <name type="scientific">Rhinopomastus cyanomelas</name>
    <name type="common">Common scimitarbill</name>
    <dbReference type="NCBI Taxonomy" id="113115"/>
    <lineage>
        <taxon>Eukaryota</taxon>
        <taxon>Metazoa</taxon>
        <taxon>Chordata</taxon>
        <taxon>Craniata</taxon>
        <taxon>Vertebrata</taxon>
        <taxon>Euteleostomi</taxon>
        <taxon>Archelosauria</taxon>
        <taxon>Archosauria</taxon>
        <taxon>Dinosauria</taxon>
        <taxon>Saurischia</taxon>
        <taxon>Theropoda</taxon>
        <taxon>Coelurosauria</taxon>
        <taxon>Aves</taxon>
        <taxon>Neognathae</taxon>
        <taxon>Neoaves</taxon>
        <taxon>Telluraves</taxon>
        <taxon>Coraciimorphae</taxon>
        <taxon>Bucerotiformes</taxon>
        <taxon>Rhinopomastidae</taxon>
        <taxon>Rhinopomastus</taxon>
    </lineage>
</organism>
<dbReference type="InterPro" id="IPR016186">
    <property type="entry name" value="C-type_lectin-like/link_sf"/>
</dbReference>
<dbReference type="PANTHER" id="PTHR45710">
    <property type="entry name" value="C-TYPE LECTIN DOMAIN-CONTAINING PROTEIN 180"/>
    <property type="match status" value="1"/>
</dbReference>
<gene>
    <name evidence="3" type="primary">Clec2b</name>
    <name evidence="3" type="ORF">RHICYA_R03844</name>
</gene>
<comment type="caution">
    <text evidence="3">The sequence shown here is derived from an EMBL/GenBank/DDBJ whole genome shotgun (WGS) entry which is preliminary data.</text>
</comment>
<dbReference type="OrthoDB" id="10059571at2759"/>
<name>A0A7L1N627_RHICY</name>
<protein>
    <submittedName>
        <fullName evidence="3">CLC2B protein</fullName>
    </submittedName>
</protein>
<dbReference type="InterPro" id="IPR016187">
    <property type="entry name" value="CTDL_fold"/>
</dbReference>
<feature type="domain" description="C-type lectin" evidence="2">
    <location>
        <begin position="8"/>
        <end position="65"/>
    </location>
</feature>
<accession>A0A7L1N627</accession>
<dbReference type="InterPro" id="IPR001304">
    <property type="entry name" value="C-type_lectin-like"/>
</dbReference>
<dbReference type="PROSITE" id="PS50041">
    <property type="entry name" value="C_TYPE_LECTIN_2"/>
    <property type="match status" value="1"/>
</dbReference>
<evidence type="ECO:0000259" key="2">
    <source>
        <dbReference type="PROSITE" id="PS50041"/>
    </source>
</evidence>
<evidence type="ECO:0000256" key="1">
    <source>
        <dbReference type="ARBA" id="ARBA00004401"/>
    </source>
</evidence>
<proteinExistence type="predicted"/>
<sequence length="65" mass="7543">CPHDWVGYRGVCYYLSSLKEEGSWELGRDRCSSLGASLAVLKEPWEIEFLSRLTGNIDYWVGMRR</sequence>
<evidence type="ECO:0000313" key="3">
    <source>
        <dbReference type="EMBL" id="NXN94303.1"/>
    </source>
</evidence>